<sequence>MSAAGQQPHHLPFRHRIQADCTVGRGASVFAIDMVSEGRQRVDGQLAETGIVRLVACRSSAAGHGRSSLRRPIDAVSAVTASAAYEAVEDADDHADAEDDAAAVVSQKHPGVGHAELSTMEMVEIHGNTIHSWPNKSGEFMPS</sequence>
<keyword evidence="2" id="KW-1185">Reference proteome</keyword>
<dbReference type="AlphaFoldDB" id="A0AAV8R9K4"/>
<proteinExistence type="predicted"/>
<comment type="caution">
    <text evidence="1">The sequence shown here is derived from an EMBL/GenBank/DDBJ whole genome shotgun (WGS) entry which is preliminary data.</text>
</comment>
<reference evidence="1 2" key="1">
    <citation type="submission" date="2022-12" db="EMBL/GenBank/DDBJ databases">
        <title>Chromosome-scale assembly of the Ensete ventricosum genome.</title>
        <authorList>
            <person name="Dussert Y."/>
            <person name="Stocks J."/>
            <person name="Wendawek A."/>
            <person name="Woldeyes F."/>
            <person name="Nichols R.A."/>
            <person name="Borrell J.S."/>
        </authorList>
    </citation>
    <scope>NUCLEOTIDE SEQUENCE [LARGE SCALE GENOMIC DNA]</scope>
    <source>
        <strain evidence="2">cv. Maze</strain>
        <tissue evidence="1">Seeds</tissue>
    </source>
</reference>
<dbReference type="Proteomes" id="UP001222027">
    <property type="component" value="Unassembled WGS sequence"/>
</dbReference>
<name>A0AAV8R9K4_ENSVE</name>
<gene>
    <name evidence="1" type="ORF">OPV22_013392</name>
</gene>
<organism evidence="1 2">
    <name type="scientific">Ensete ventricosum</name>
    <name type="common">Abyssinian banana</name>
    <name type="synonym">Musa ensete</name>
    <dbReference type="NCBI Taxonomy" id="4639"/>
    <lineage>
        <taxon>Eukaryota</taxon>
        <taxon>Viridiplantae</taxon>
        <taxon>Streptophyta</taxon>
        <taxon>Embryophyta</taxon>
        <taxon>Tracheophyta</taxon>
        <taxon>Spermatophyta</taxon>
        <taxon>Magnoliopsida</taxon>
        <taxon>Liliopsida</taxon>
        <taxon>Zingiberales</taxon>
        <taxon>Musaceae</taxon>
        <taxon>Ensete</taxon>
    </lineage>
</organism>
<protein>
    <submittedName>
        <fullName evidence="1">Uncharacterized protein</fullName>
    </submittedName>
</protein>
<dbReference type="EMBL" id="JAQQAF010000004">
    <property type="protein sequence ID" value="KAJ8491671.1"/>
    <property type="molecule type" value="Genomic_DNA"/>
</dbReference>
<evidence type="ECO:0000313" key="2">
    <source>
        <dbReference type="Proteomes" id="UP001222027"/>
    </source>
</evidence>
<evidence type="ECO:0000313" key="1">
    <source>
        <dbReference type="EMBL" id="KAJ8491671.1"/>
    </source>
</evidence>
<accession>A0AAV8R9K4</accession>